<dbReference type="PRINTS" id="PR01410">
    <property type="entry name" value="CCBIOGENESIS"/>
</dbReference>
<dbReference type="PANTHER" id="PTHR43653:SF1">
    <property type="entry name" value="CYTOCHROME C-TYPE BIOGENESIS PROTEIN CCMF"/>
    <property type="match status" value="1"/>
</dbReference>
<feature type="transmembrane region" description="Helical" evidence="3">
    <location>
        <begin position="202"/>
        <end position="224"/>
    </location>
</feature>
<keyword evidence="2" id="KW-0201">Cytochrome c-type biogenesis</keyword>
<dbReference type="GO" id="GO:0016020">
    <property type="term" value="C:membrane"/>
    <property type="evidence" value="ECO:0007669"/>
    <property type="project" value="InterPro"/>
</dbReference>
<name>A0A382J8G8_9ZZZZ</name>
<feature type="domain" description="Cytochrome c assembly protein" evidence="4">
    <location>
        <begin position="83"/>
        <end position="284"/>
    </location>
</feature>
<evidence type="ECO:0000256" key="1">
    <source>
        <dbReference type="ARBA" id="ARBA00009186"/>
    </source>
</evidence>
<keyword evidence="3" id="KW-0472">Membrane</keyword>
<proteinExistence type="inferred from homology"/>
<dbReference type="PANTHER" id="PTHR43653">
    <property type="entry name" value="CYTOCHROME C ASSEMBLY PROTEIN-RELATED"/>
    <property type="match status" value="1"/>
</dbReference>
<feature type="transmembrane region" description="Helical" evidence="3">
    <location>
        <begin position="32"/>
        <end position="53"/>
    </location>
</feature>
<feature type="non-terminal residue" evidence="5">
    <location>
        <position position="285"/>
    </location>
</feature>
<dbReference type="GO" id="GO:0020037">
    <property type="term" value="F:heme binding"/>
    <property type="evidence" value="ECO:0007669"/>
    <property type="project" value="InterPro"/>
</dbReference>
<dbReference type="InterPro" id="IPR003567">
    <property type="entry name" value="Cyt_c_biogenesis"/>
</dbReference>
<organism evidence="5">
    <name type="scientific">marine metagenome</name>
    <dbReference type="NCBI Taxonomy" id="408172"/>
    <lineage>
        <taxon>unclassified sequences</taxon>
        <taxon>metagenomes</taxon>
        <taxon>ecological metagenomes</taxon>
    </lineage>
</organism>
<feature type="transmembrane region" description="Helical" evidence="3">
    <location>
        <begin position="6"/>
        <end position="23"/>
    </location>
</feature>
<evidence type="ECO:0000256" key="3">
    <source>
        <dbReference type="SAM" id="Phobius"/>
    </source>
</evidence>
<dbReference type="GO" id="GO:0017004">
    <property type="term" value="P:cytochrome complex assembly"/>
    <property type="evidence" value="ECO:0007669"/>
    <property type="project" value="UniProtKB-KW"/>
</dbReference>
<evidence type="ECO:0000313" key="5">
    <source>
        <dbReference type="EMBL" id="SVC07617.1"/>
    </source>
</evidence>
<dbReference type="GO" id="GO:0015232">
    <property type="term" value="F:heme transmembrane transporter activity"/>
    <property type="evidence" value="ECO:0007669"/>
    <property type="project" value="InterPro"/>
</dbReference>
<protein>
    <recommendedName>
        <fullName evidence="4">Cytochrome c assembly protein domain-containing protein</fullName>
    </recommendedName>
</protein>
<reference evidence="5" key="1">
    <citation type="submission" date="2018-05" db="EMBL/GenBank/DDBJ databases">
        <authorList>
            <person name="Lanie J.A."/>
            <person name="Ng W.-L."/>
            <person name="Kazmierczak K.M."/>
            <person name="Andrzejewski T.M."/>
            <person name="Davidsen T.M."/>
            <person name="Wayne K.J."/>
            <person name="Tettelin H."/>
            <person name="Glass J.I."/>
            <person name="Rusch D."/>
            <person name="Podicherti R."/>
            <person name="Tsui H.-C.T."/>
            <person name="Winkler M.E."/>
        </authorList>
    </citation>
    <scope>NUCLEOTIDE SEQUENCE</scope>
</reference>
<evidence type="ECO:0000259" key="4">
    <source>
        <dbReference type="Pfam" id="PF01578"/>
    </source>
</evidence>
<dbReference type="EMBL" id="UINC01072171">
    <property type="protein sequence ID" value="SVC07617.1"/>
    <property type="molecule type" value="Genomic_DNA"/>
</dbReference>
<dbReference type="Pfam" id="PF01578">
    <property type="entry name" value="Cytochrom_C_asm"/>
    <property type="match status" value="1"/>
</dbReference>
<feature type="transmembrane region" description="Helical" evidence="3">
    <location>
        <begin position="169"/>
        <end position="190"/>
    </location>
</feature>
<keyword evidence="3" id="KW-1133">Transmembrane helix</keyword>
<gene>
    <name evidence="5" type="ORF">METZ01_LOCUS260471</name>
</gene>
<sequence>MAPYLGNLSLWLSLFFAISQFFVSKKNKKSKFITISVIGLLISSLISFFLLMYSHVVSDFSVLNVFQNSHTTKPLLYKVSGTWGNHEGSMLLWILVLTIFNYFIFKLYNEKNSIFISKTLETQAFITAGFILFTVLTSNPFEIISPTQADGLGFNPILQDPALAIHPPLLYIGYVGFSAAFSISIATLALENNEKIPWHSYMKPFVVAAWTFLTIGIAFGAVWAYYELGWGGWWFWDPVENASFMPWLLGTALLHSLITVEKKKSLQSWVLLLSILAFLLSVVGT</sequence>
<dbReference type="InterPro" id="IPR002541">
    <property type="entry name" value="Cyt_c_assembly"/>
</dbReference>
<keyword evidence="3" id="KW-0812">Transmembrane</keyword>
<feature type="transmembrane region" description="Helical" evidence="3">
    <location>
        <begin position="267"/>
        <end position="284"/>
    </location>
</feature>
<feature type="transmembrane region" description="Helical" evidence="3">
    <location>
        <begin position="90"/>
        <end position="108"/>
    </location>
</feature>
<accession>A0A382J8G8</accession>
<feature type="transmembrane region" description="Helical" evidence="3">
    <location>
        <begin position="120"/>
        <end position="138"/>
    </location>
</feature>
<dbReference type="AlphaFoldDB" id="A0A382J8G8"/>
<comment type="similarity">
    <text evidence="1">Belongs to the CcmF/CycK/Ccl1/NrfE/CcsA family.</text>
</comment>
<evidence type="ECO:0000256" key="2">
    <source>
        <dbReference type="ARBA" id="ARBA00022748"/>
    </source>
</evidence>
<feature type="transmembrane region" description="Helical" evidence="3">
    <location>
        <begin position="244"/>
        <end position="260"/>
    </location>
</feature>